<evidence type="ECO:0000259" key="4">
    <source>
        <dbReference type="Pfam" id="PF04055"/>
    </source>
</evidence>
<dbReference type="GO" id="GO:0046872">
    <property type="term" value="F:metal ion binding"/>
    <property type="evidence" value="ECO:0007669"/>
    <property type="project" value="UniProtKB-KW"/>
</dbReference>
<dbReference type="InterPro" id="IPR007197">
    <property type="entry name" value="rSAM"/>
</dbReference>
<keyword evidence="2" id="KW-0408">Iron</keyword>
<keyword evidence="3" id="KW-0411">Iron-sulfur</keyword>
<reference evidence="5" key="1">
    <citation type="journal article" date="2015" name="Nature">
        <title>Complex archaea that bridge the gap between prokaryotes and eukaryotes.</title>
        <authorList>
            <person name="Spang A."/>
            <person name="Saw J.H."/>
            <person name="Jorgensen S.L."/>
            <person name="Zaremba-Niedzwiedzka K."/>
            <person name="Martijn J."/>
            <person name="Lind A.E."/>
            <person name="van Eijk R."/>
            <person name="Schleper C."/>
            <person name="Guy L."/>
            <person name="Ettema T.J."/>
        </authorList>
    </citation>
    <scope>NUCLEOTIDE SEQUENCE</scope>
</reference>
<feature type="domain" description="Radical SAM core" evidence="4">
    <location>
        <begin position="19"/>
        <end position="191"/>
    </location>
</feature>
<dbReference type="InterPro" id="IPR040086">
    <property type="entry name" value="MJ0683-like"/>
</dbReference>
<dbReference type="PANTHER" id="PTHR43432">
    <property type="entry name" value="SLR0285 PROTEIN"/>
    <property type="match status" value="1"/>
</dbReference>
<dbReference type="AlphaFoldDB" id="A0A0F9LDL4"/>
<gene>
    <name evidence="5" type="ORF">LCGC14_1212100</name>
</gene>
<evidence type="ECO:0000256" key="3">
    <source>
        <dbReference type="ARBA" id="ARBA00023014"/>
    </source>
</evidence>
<dbReference type="SFLD" id="SFLDS00029">
    <property type="entry name" value="Radical_SAM"/>
    <property type="match status" value="1"/>
</dbReference>
<keyword evidence="1" id="KW-0479">Metal-binding</keyword>
<dbReference type="GO" id="GO:0003824">
    <property type="term" value="F:catalytic activity"/>
    <property type="evidence" value="ECO:0007669"/>
    <property type="project" value="InterPro"/>
</dbReference>
<comment type="caution">
    <text evidence="5">The sequence shown here is derived from an EMBL/GenBank/DDBJ whole genome shotgun (WGS) entry which is preliminary data.</text>
</comment>
<dbReference type="GO" id="GO:0051536">
    <property type="term" value="F:iron-sulfur cluster binding"/>
    <property type="evidence" value="ECO:0007669"/>
    <property type="project" value="UniProtKB-KW"/>
</dbReference>
<evidence type="ECO:0000313" key="5">
    <source>
        <dbReference type="EMBL" id="KKM93074.1"/>
    </source>
</evidence>
<evidence type="ECO:0000256" key="2">
    <source>
        <dbReference type="ARBA" id="ARBA00023004"/>
    </source>
</evidence>
<accession>A0A0F9LDL4</accession>
<proteinExistence type="predicted"/>
<name>A0A0F9LDL4_9ZZZZ</name>
<dbReference type="EMBL" id="LAZR01006314">
    <property type="protein sequence ID" value="KKM93074.1"/>
    <property type="molecule type" value="Genomic_DNA"/>
</dbReference>
<organism evidence="5">
    <name type="scientific">marine sediment metagenome</name>
    <dbReference type="NCBI Taxonomy" id="412755"/>
    <lineage>
        <taxon>unclassified sequences</taxon>
        <taxon>metagenomes</taxon>
        <taxon>ecological metagenomes</taxon>
    </lineage>
</organism>
<dbReference type="SFLD" id="SFLDG01084">
    <property type="entry name" value="Uncharacterised_Radical_SAM_Su"/>
    <property type="match status" value="1"/>
</dbReference>
<sequence>MRAIYETRGRAQEYCPLAVNLYQGCGHGCIYCYGPTVTHQDPEAFRGAPHAREGILYAIDKDARRLTAKGEFGPVLACFITDCYQPLDVEGGLSRKAIEILHYYSMRVTILTKGGKRAERDFDILKPRKGLHVVDTFATSLTLLDEGDSGLWEPEAASPIERMESLRHAHEMGISTWASCEPVIYPEQTLELIRHSHPYVDLFKVGTLNYHEHGKTIDWAVFARQVERLLISLGKNYYLKRDLAKHIGHPEGIRREVS</sequence>
<evidence type="ECO:0000256" key="1">
    <source>
        <dbReference type="ARBA" id="ARBA00022723"/>
    </source>
</evidence>
<dbReference type="Pfam" id="PF04055">
    <property type="entry name" value="Radical_SAM"/>
    <property type="match status" value="1"/>
</dbReference>
<protein>
    <recommendedName>
        <fullName evidence="4">Radical SAM core domain-containing protein</fullName>
    </recommendedName>
</protein>
<dbReference type="PANTHER" id="PTHR43432:SF3">
    <property type="entry name" value="SLR0285 PROTEIN"/>
    <property type="match status" value="1"/>
</dbReference>
<dbReference type="Gene3D" id="3.80.30.30">
    <property type="match status" value="1"/>
</dbReference>